<proteinExistence type="predicted"/>
<dbReference type="OrthoDB" id="5977668at2759"/>
<keyword evidence="2" id="KW-1185">Reference proteome</keyword>
<reference evidence="1 2" key="1">
    <citation type="submission" date="2020-12" db="EMBL/GenBank/DDBJ databases">
        <title>Concerted genomic and epigenomic changes stabilize Arabidopsis allopolyploids.</title>
        <authorList>
            <person name="Chen Z."/>
        </authorList>
    </citation>
    <scope>NUCLEOTIDE SEQUENCE [LARGE SCALE GENOMIC DNA]</scope>
    <source>
        <strain evidence="1">As9502</strain>
        <tissue evidence="1">Leaf</tissue>
    </source>
</reference>
<dbReference type="GO" id="GO:0032259">
    <property type="term" value="P:methylation"/>
    <property type="evidence" value="ECO:0007669"/>
    <property type="project" value="UniProtKB-KW"/>
</dbReference>
<organism evidence="1 2">
    <name type="scientific">Arabidopsis suecica</name>
    <name type="common">Swedish thale-cress</name>
    <name type="synonym">Cardaminopsis suecica</name>
    <dbReference type="NCBI Taxonomy" id="45249"/>
    <lineage>
        <taxon>Eukaryota</taxon>
        <taxon>Viridiplantae</taxon>
        <taxon>Streptophyta</taxon>
        <taxon>Embryophyta</taxon>
        <taxon>Tracheophyta</taxon>
        <taxon>Spermatophyta</taxon>
        <taxon>Magnoliopsida</taxon>
        <taxon>eudicotyledons</taxon>
        <taxon>Gunneridae</taxon>
        <taxon>Pentapetalae</taxon>
        <taxon>rosids</taxon>
        <taxon>malvids</taxon>
        <taxon>Brassicales</taxon>
        <taxon>Brassicaceae</taxon>
        <taxon>Camelineae</taxon>
        <taxon>Arabidopsis</taxon>
    </lineage>
</organism>
<name>A0A8T2BD66_ARASU</name>
<dbReference type="PANTHER" id="PTHR43675">
    <property type="entry name" value="ARSENITE METHYLTRANSFERASE"/>
    <property type="match status" value="1"/>
</dbReference>
<dbReference type="Pfam" id="PF02353">
    <property type="entry name" value="CMAS"/>
    <property type="match status" value="1"/>
</dbReference>
<dbReference type="AlphaFoldDB" id="A0A8T2BD66"/>
<dbReference type="PIRSF" id="PIRSF003085">
    <property type="entry name" value="CMAS"/>
    <property type="match status" value="1"/>
</dbReference>
<comment type="caution">
    <text evidence="1">The sequence shown here is derived from an EMBL/GenBank/DDBJ whole genome shotgun (WGS) entry which is preliminary data.</text>
</comment>
<dbReference type="InterPro" id="IPR026669">
    <property type="entry name" value="Arsenite_MeTrfase-like"/>
</dbReference>
<keyword evidence="1" id="KW-0808">Transferase</keyword>
<dbReference type="CDD" id="cd02440">
    <property type="entry name" value="AdoMet_MTases"/>
    <property type="match status" value="1"/>
</dbReference>
<keyword evidence="1" id="KW-0489">Methyltransferase</keyword>
<protein>
    <submittedName>
        <fullName evidence="1">S-adenosyl-L-methionine-dependent methyltransferase</fullName>
    </submittedName>
</protein>
<dbReference type="GO" id="GO:0008168">
    <property type="term" value="F:methyltransferase activity"/>
    <property type="evidence" value="ECO:0007669"/>
    <property type="project" value="UniProtKB-KW"/>
</dbReference>
<evidence type="ECO:0000313" key="1">
    <source>
        <dbReference type="EMBL" id="KAG7583084.1"/>
    </source>
</evidence>
<dbReference type="InterPro" id="IPR003333">
    <property type="entry name" value="CMAS"/>
</dbReference>
<sequence length="338" mass="39021">MFTFQGEDSRCHLKSELEIHSPQFYWKVMTQADLGLADAYINGDFSFFNKETGLLNLIMILIASKELNSNLAKKRGRWTWTPMLLTTGLASSKHFYRQNNLTQARRNISRHYDLSNELFAIFLDNTMSYSSAVFKSGDEDLRTAQMRKIYLLIDKARIEKNHEVLDIGCGWGTSAIEAVRRTGCKYTGITLSIEQLKYAEEKVKQAGLQDRITLKLCDYRQLSDARKYDRILSCEMIEHVGHKFMETFFSQCEVSLAEDGIFVLQFTAIPEELYDESRLSSGFITEYIFPGGCLPSLARVTSAMASSSRLCIENVDNIGIHYYHTLRYWRKNFLERQK</sequence>
<dbReference type="Proteomes" id="UP000694251">
    <property type="component" value="Chromosome 8"/>
</dbReference>
<dbReference type="EMBL" id="JAEFBJ010000008">
    <property type="protein sequence ID" value="KAG7583084.1"/>
    <property type="molecule type" value="Genomic_DNA"/>
</dbReference>
<dbReference type="PANTHER" id="PTHR43675:SF15">
    <property type="entry name" value="CYCLOPROPANE-FATTY-ACYL-PHOSPHOLIPID SYNTHASE"/>
    <property type="match status" value="1"/>
</dbReference>
<accession>A0A8T2BD66</accession>
<evidence type="ECO:0000313" key="2">
    <source>
        <dbReference type="Proteomes" id="UP000694251"/>
    </source>
</evidence>
<gene>
    <name evidence="1" type="ORF">ISN44_As08g026260</name>
</gene>